<proteinExistence type="predicted"/>
<dbReference type="PANTHER" id="PTHR45629:SF7">
    <property type="entry name" value="DNA EXCISION REPAIR PROTEIN ERCC-6-RELATED"/>
    <property type="match status" value="1"/>
</dbReference>
<dbReference type="GO" id="GO:0005634">
    <property type="term" value="C:nucleus"/>
    <property type="evidence" value="ECO:0007669"/>
    <property type="project" value="TreeGrafter"/>
</dbReference>
<feature type="compositionally biased region" description="Low complexity" evidence="2">
    <location>
        <begin position="21"/>
        <end position="32"/>
    </location>
</feature>
<dbReference type="SMART" id="SM00490">
    <property type="entry name" value="HELICc"/>
    <property type="match status" value="1"/>
</dbReference>
<dbReference type="PROSITE" id="PS51194">
    <property type="entry name" value="HELICASE_CTER"/>
    <property type="match status" value="1"/>
</dbReference>
<dbReference type="InterPro" id="IPR000330">
    <property type="entry name" value="SNF2_N"/>
</dbReference>
<sequence length="584" mass="59581">MKRLVAAPRGRGANVPIITTSSSSEASGASDASDVDADDQETKENEPPPKQQQQQQRPAPQKPPQPLQWPSGLGAQRPASRPLRRGSAPAAAGGGVGSVSGASGASVSVSGVAGGPSGGVGGGSSGIAGLKRPGGSLGSIGFYRRFGPGGAGAAGSAAAQPYKCPLPNYRGTLGERGTLGPRRRTFDAAAALFRRLKTLVSPEAAAAGPDDAACEPLCLFDPALEPEGSARAGCSAIWVEPFLARQLRAHQREGVRFMVACLTGLRQEGMSGCILCDGMGLGKTFQSIACLWTLLTTGLHGDKPTCSKPLILCPASLVANWGAELTRWLEGRVAPVVVDDTKGDKGAAADGGGEAGGSEARVADLSVLAAITALKKLCCHPDLIHQMFNAPAGPAAMLQRGPKRATAAAASAAWGGGGAATDAGGAGAAVSYKEGCDGRPVVTGFEGCLPLFLEAGVSPPYKAAACQAFHSGKVAVLEMMLKAVRDSGSGDKVVLVSNYTEALDVLATMCRTHNWGSLRLDGSCSVKQRQPIVDTFNDPQHPSFVLLLSSKAGGVGLNIIGANRLVLFDPDWWGGAWLQGRPGP</sequence>
<dbReference type="GO" id="GO:0016787">
    <property type="term" value="F:hydrolase activity"/>
    <property type="evidence" value="ECO:0007669"/>
    <property type="project" value="UniProtKB-KW"/>
</dbReference>
<dbReference type="Gene3D" id="3.40.50.300">
    <property type="entry name" value="P-loop containing nucleotide triphosphate hydrolases"/>
    <property type="match status" value="1"/>
</dbReference>
<dbReference type="GO" id="GO:0007131">
    <property type="term" value="P:reciprocal meiotic recombination"/>
    <property type="evidence" value="ECO:0007669"/>
    <property type="project" value="TreeGrafter"/>
</dbReference>
<keyword evidence="1" id="KW-0378">Hydrolase</keyword>
<dbReference type="SUPFAM" id="SSF52540">
    <property type="entry name" value="P-loop containing nucleoside triphosphate hydrolases"/>
    <property type="match status" value="2"/>
</dbReference>
<dbReference type="GO" id="GO:0045003">
    <property type="term" value="P:double-strand break repair via synthesis-dependent strand annealing"/>
    <property type="evidence" value="ECO:0007669"/>
    <property type="project" value="TreeGrafter"/>
</dbReference>
<feature type="region of interest" description="Disordered" evidence="2">
    <location>
        <begin position="1"/>
        <end position="105"/>
    </location>
</feature>
<dbReference type="EMBL" id="PGGS01000021">
    <property type="protein sequence ID" value="PNH11825.1"/>
    <property type="molecule type" value="Genomic_DNA"/>
</dbReference>
<gene>
    <name evidence="4" type="ORF">TSOC_001311</name>
</gene>
<dbReference type="OrthoDB" id="413460at2759"/>
<dbReference type="GO" id="GO:0005524">
    <property type="term" value="F:ATP binding"/>
    <property type="evidence" value="ECO:0007669"/>
    <property type="project" value="InterPro"/>
</dbReference>
<comment type="caution">
    <text evidence="4">The sequence shown here is derived from an EMBL/GenBank/DDBJ whole genome shotgun (WGS) entry which is preliminary data.</text>
</comment>
<dbReference type="Pfam" id="PF00176">
    <property type="entry name" value="SNF2-rel_dom"/>
    <property type="match status" value="1"/>
</dbReference>
<evidence type="ECO:0000313" key="5">
    <source>
        <dbReference type="Proteomes" id="UP000236333"/>
    </source>
</evidence>
<dbReference type="Proteomes" id="UP000236333">
    <property type="component" value="Unassembled WGS sequence"/>
</dbReference>
<dbReference type="CDD" id="cd18793">
    <property type="entry name" value="SF2_C_SNF"/>
    <property type="match status" value="1"/>
</dbReference>
<evidence type="ECO:0000256" key="2">
    <source>
        <dbReference type="SAM" id="MobiDB-lite"/>
    </source>
</evidence>
<evidence type="ECO:0000256" key="1">
    <source>
        <dbReference type="ARBA" id="ARBA00022801"/>
    </source>
</evidence>
<feature type="domain" description="Helicase C-terminal" evidence="3">
    <location>
        <begin position="476"/>
        <end position="584"/>
    </location>
</feature>
<keyword evidence="5" id="KW-1185">Reference proteome</keyword>
<dbReference type="PANTHER" id="PTHR45629">
    <property type="entry name" value="SNF2/RAD54 FAMILY MEMBER"/>
    <property type="match status" value="1"/>
</dbReference>
<name>A0A2J8AH28_9CHLO</name>
<dbReference type="GO" id="GO:0015616">
    <property type="term" value="F:DNA translocase activity"/>
    <property type="evidence" value="ECO:0007669"/>
    <property type="project" value="TreeGrafter"/>
</dbReference>
<reference evidence="4 5" key="1">
    <citation type="journal article" date="2017" name="Mol. Biol. Evol.">
        <title>The 4-celled Tetrabaena socialis nuclear genome reveals the essential components for genetic control of cell number at the origin of multicellularity in the volvocine lineage.</title>
        <authorList>
            <person name="Featherston J."/>
            <person name="Arakaki Y."/>
            <person name="Hanschen E.R."/>
            <person name="Ferris P.J."/>
            <person name="Michod R.E."/>
            <person name="Olson B.J.S.C."/>
            <person name="Nozaki H."/>
            <person name="Durand P.M."/>
        </authorList>
    </citation>
    <scope>NUCLEOTIDE SEQUENCE [LARGE SCALE GENOMIC DNA]</scope>
    <source>
        <strain evidence="4 5">NIES-571</strain>
    </source>
</reference>
<evidence type="ECO:0000313" key="4">
    <source>
        <dbReference type="EMBL" id="PNH11825.1"/>
    </source>
</evidence>
<accession>A0A2J8AH28</accession>
<dbReference type="Pfam" id="PF00271">
    <property type="entry name" value="Helicase_C"/>
    <property type="match status" value="1"/>
</dbReference>
<dbReference type="AlphaFoldDB" id="A0A2J8AH28"/>
<dbReference type="InterPro" id="IPR049730">
    <property type="entry name" value="SNF2/RAD54-like_C"/>
</dbReference>
<dbReference type="Gene3D" id="1.20.120.850">
    <property type="entry name" value="SWI2/SNF2 ATPases, N-terminal domain"/>
    <property type="match status" value="1"/>
</dbReference>
<dbReference type="Gene3D" id="3.40.50.10810">
    <property type="entry name" value="Tandem AAA-ATPase domain"/>
    <property type="match status" value="1"/>
</dbReference>
<protein>
    <submittedName>
        <fullName evidence="4">DNA repair and recombination protein RAD54-like</fullName>
    </submittedName>
</protein>
<dbReference type="InterPro" id="IPR001650">
    <property type="entry name" value="Helicase_C-like"/>
</dbReference>
<evidence type="ECO:0000259" key="3">
    <source>
        <dbReference type="PROSITE" id="PS51194"/>
    </source>
</evidence>
<dbReference type="InterPro" id="IPR038718">
    <property type="entry name" value="SNF2-like_sf"/>
</dbReference>
<dbReference type="InterPro" id="IPR050496">
    <property type="entry name" value="SNF2_RAD54_helicase_repair"/>
</dbReference>
<organism evidence="4 5">
    <name type="scientific">Tetrabaena socialis</name>
    <dbReference type="NCBI Taxonomy" id="47790"/>
    <lineage>
        <taxon>Eukaryota</taxon>
        <taxon>Viridiplantae</taxon>
        <taxon>Chlorophyta</taxon>
        <taxon>core chlorophytes</taxon>
        <taxon>Chlorophyceae</taxon>
        <taxon>CS clade</taxon>
        <taxon>Chlamydomonadales</taxon>
        <taxon>Tetrabaenaceae</taxon>
        <taxon>Tetrabaena</taxon>
    </lineage>
</organism>
<dbReference type="InterPro" id="IPR027417">
    <property type="entry name" value="P-loop_NTPase"/>
</dbReference>